<proteinExistence type="predicted"/>
<dbReference type="CDD" id="cd00118">
    <property type="entry name" value="LysM"/>
    <property type="match status" value="1"/>
</dbReference>
<dbReference type="InterPro" id="IPR053214">
    <property type="entry name" value="LysM12-like"/>
</dbReference>
<evidence type="ECO:0000259" key="6">
    <source>
        <dbReference type="PROSITE" id="PS51910"/>
    </source>
</evidence>
<dbReference type="EMBL" id="JARKIF010000003">
    <property type="protein sequence ID" value="KAJ7643626.1"/>
    <property type="molecule type" value="Genomic_DNA"/>
</dbReference>
<dbReference type="InterPro" id="IPR017853">
    <property type="entry name" value="GH"/>
</dbReference>
<dbReference type="Pfam" id="PF00187">
    <property type="entry name" value="Chitin_bind_1"/>
    <property type="match status" value="1"/>
</dbReference>
<reference evidence="7" key="1">
    <citation type="submission" date="2023-03" db="EMBL/GenBank/DDBJ databases">
        <title>Massive genome expansion in bonnet fungi (Mycena s.s.) driven by repeated elements and novel gene families across ecological guilds.</title>
        <authorList>
            <consortium name="Lawrence Berkeley National Laboratory"/>
            <person name="Harder C.B."/>
            <person name="Miyauchi S."/>
            <person name="Viragh M."/>
            <person name="Kuo A."/>
            <person name="Thoen E."/>
            <person name="Andreopoulos B."/>
            <person name="Lu D."/>
            <person name="Skrede I."/>
            <person name="Drula E."/>
            <person name="Henrissat B."/>
            <person name="Morin E."/>
            <person name="Kohler A."/>
            <person name="Barry K."/>
            <person name="LaButti K."/>
            <person name="Morin E."/>
            <person name="Salamov A."/>
            <person name="Lipzen A."/>
            <person name="Mereny Z."/>
            <person name="Hegedus B."/>
            <person name="Baldrian P."/>
            <person name="Stursova M."/>
            <person name="Weitz H."/>
            <person name="Taylor A."/>
            <person name="Grigoriev I.V."/>
            <person name="Nagy L.G."/>
            <person name="Martin F."/>
            <person name="Kauserud H."/>
        </authorList>
    </citation>
    <scope>NUCLEOTIDE SEQUENCE</scope>
    <source>
        <strain evidence="7">9284</strain>
    </source>
</reference>
<dbReference type="InterPro" id="IPR018392">
    <property type="entry name" value="LysM"/>
</dbReference>
<dbReference type="PROSITE" id="PS51782">
    <property type="entry name" value="LYSM"/>
    <property type="match status" value="1"/>
</dbReference>
<dbReference type="AlphaFoldDB" id="A0AAD7CAI2"/>
<dbReference type="InterPro" id="IPR036861">
    <property type="entry name" value="Endochitinase-like_sf"/>
</dbReference>
<protein>
    <submittedName>
        <fullName evidence="7">Glycoside hydrolase superfamily</fullName>
    </submittedName>
</protein>
<dbReference type="PANTHER" id="PTHR47700">
    <property type="entry name" value="V CHITINASE, PUTATIVE (AFU_ORTHOLOGUE AFUA_6G13720)-RELATED"/>
    <property type="match status" value="1"/>
</dbReference>
<evidence type="ECO:0000259" key="4">
    <source>
        <dbReference type="PROSITE" id="PS50941"/>
    </source>
</evidence>
<gene>
    <name evidence="7" type="ORF">FB45DRAFT_737493</name>
</gene>
<dbReference type="Pfam" id="PF01476">
    <property type="entry name" value="LysM"/>
    <property type="match status" value="1"/>
</dbReference>
<dbReference type="SUPFAM" id="SSF54106">
    <property type="entry name" value="LysM domain"/>
    <property type="match status" value="1"/>
</dbReference>
<dbReference type="InterPro" id="IPR001223">
    <property type="entry name" value="Glyco_hydro18_cat"/>
</dbReference>
<comment type="caution">
    <text evidence="7">The sequence shown here is derived from an EMBL/GenBank/DDBJ whole genome shotgun (WGS) entry which is preliminary data.</text>
</comment>
<evidence type="ECO:0000256" key="3">
    <source>
        <dbReference type="SAM" id="MobiDB-lite"/>
    </source>
</evidence>
<feature type="domain" description="LysM" evidence="5">
    <location>
        <begin position="25"/>
        <end position="73"/>
    </location>
</feature>
<organism evidence="7 8">
    <name type="scientific">Roridomyces roridus</name>
    <dbReference type="NCBI Taxonomy" id="1738132"/>
    <lineage>
        <taxon>Eukaryota</taxon>
        <taxon>Fungi</taxon>
        <taxon>Dikarya</taxon>
        <taxon>Basidiomycota</taxon>
        <taxon>Agaricomycotina</taxon>
        <taxon>Agaricomycetes</taxon>
        <taxon>Agaricomycetidae</taxon>
        <taxon>Agaricales</taxon>
        <taxon>Marasmiineae</taxon>
        <taxon>Mycenaceae</taxon>
        <taxon>Roridomyces</taxon>
    </lineage>
</organism>
<evidence type="ECO:0000313" key="8">
    <source>
        <dbReference type="Proteomes" id="UP001221142"/>
    </source>
</evidence>
<feature type="domain" description="Chitin-binding type-1" evidence="4">
    <location>
        <begin position="86"/>
        <end position="141"/>
    </location>
</feature>
<dbReference type="GO" id="GO:0005975">
    <property type="term" value="P:carbohydrate metabolic process"/>
    <property type="evidence" value="ECO:0007669"/>
    <property type="project" value="InterPro"/>
</dbReference>
<keyword evidence="1 2" id="KW-0147">Chitin-binding</keyword>
<keyword evidence="7" id="KW-0378">Hydrolase</keyword>
<dbReference type="SUPFAM" id="SSF57016">
    <property type="entry name" value="Plant lectins/antimicrobial peptides"/>
    <property type="match status" value="1"/>
</dbReference>
<sequence>PGQQLCVSKGTAPGPPKRNSDGSCATYTTVHDDSCSAIAAKFFITTKDIEAWNAHTFQWKGCARLGAKYKLCISTGTPPPPPIIPGLQCGPQSAGNASCPLKACCGAFGFCGLTEEFCTTSQGPNPCIRDCGLTKLPSCSSSSTLSRKIGYYAGWGDYRSCGVNVAPDQINWENFTGAHYAFATISQDLKIQLADTDVPLLKKLVAQRSRWPKLQVVIAVGGWAFSCDAPTKDLFSVMISNKANRATFISSVAAFLKEYELQGIDIDFEYPGAIERGAPATGKPTSPPHKFTQ</sequence>
<accession>A0AAD7CAI2</accession>
<dbReference type="Proteomes" id="UP001221142">
    <property type="component" value="Unassembled WGS sequence"/>
</dbReference>
<feature type="region of interest" description="Disordered" evidence="3">
    <location>
        <begin position="1"/>
        <end position="21"/>
    </location>
</feature>
<dbReference type="Pfam" id="PF00704">
    <property type="entry name" value="Glyco_hydro_18"/>
    <property type="match status" value="1"/>
</dbReference>
<feature type="domain" description="GH18" evidence="6">
    <location>
        <begin position="146"/>
        <end position="293"/>
    </location>
</feature>
<dbReference type="InterPro" id="IPR001002">
    <property type="entry name" value="Chitin-bd_1"/>
</dbReference>
<dbReference type="Gene3D" id="3.10.350.10">
    <property type="entry name" value="LysM domain"/>
    <property type="match status" value="1"/>
</dbReference>
<evidence type="ECO:0000256" key="1">
    <source>
        <dbReference type="ARBA" id="ARBA00022669"/>
    </source>
</evidence>
<dbReference type="SMART" id="SM00270">
    <property type="entry name" value="ChtBD1"/>
    <property type="match status" value="1"/>
</dbReference>
<dbReference type="GO" id="GO:0016787">
    <property type="term" value="F:hydrolase activity"/>
    <property type="evidence" value="ECO:0007669"/>
    <property type="project" value="UniProtKB-KW"/>
</dbReference>
<dbReference type="GO" id="GO:0008061">
    <property type="term" value="F:chitin binding"/>
    <property type="evidence" value="ECO:0007669"/>
    <property type="project" value="UniProtKB-UniRule"/>
</dbReference>
<dbReference type="Gene3D" id="3.30.60.10">
    <property type="entry name" value="Endochitinase-like"/>
    <property type="match status" value="1"/>
</dbReference>
<feature type="disulfide bond" evidence="2">
    <location>
        <begin position="104"/>
        <end position="118"/>
    </location>
</feature>
<dbReference type="SUPFAM" id="SSF51445">
    <property type="entry name" value="(Trans)glycosidases"/>
    <property type="match status" value="1"/>
</dbReference>
<keyword evidence="2" id="KW-1015">Disulfide bond</keyword>
<feature type="disulfide bond" evidence="2">
    <location>
        <begin position="99"/>
        <end position="111"/>
    </location>
</feature>
<dbReference type="InterPro" id="IPR036779">
    <property type="entry name" value="LysM_dom_sf"/>
</dbReference>
<evidence type="ECO:0000313" key="7">
    <source>
        <dbReference type="EMBL" id="KAJ7643626.1"/>
    </source>
</evidence>
<comment type="caution">
    <text evidence="2">Lacks conserved residue(s) required for the propagation of feature annotation.</text>
</comment>
<feature type="non-terminal residue" evidence="7">
    <location>
        <position position="293"/>
    </location>
</feature>
<keyword evidence="8" id="KW-1185">Reference proteome</keyword>
<dbReference type="CDD" id="cd00035">
    <property type="entry name" value="ChtBD1"/>
    <property type="match status" value="1"/>
</dbReference>
<evidence type="ECO:0000259" key="5">
    <source>
        <dbReference type="PROSITE" id="PS51782"/>
    </source>
</evidence>
<name>A0AAD7CAI2_9AGAR</name>
<dbReference type="Gene3D" id="3.20.20.80">
    <property type="entry name" value="Glycosidases"/>
    <property type="match status" value="1"/>
</dbReference>
<dbReference type="PROSITE" id="PS50941">
    <property type="entry name" value="CHIT_BIND_I_2"/>
    <property type="match status" value="1"/>
</dbReference>
<dbReference type="PROSITE" id="PS51910">
    <property type="entry name" value="GH18_2"/>
    <property type="match status" value="1"/>
</dbReference>
<evidence type="ECO:0000256" key="2">
    <source>
        <dbReference type="PROSITE-ProRule" id="PRU00261"/>
    </source>
</evidence>
<dbReference type="SMART" id="SM00257">
    <property type="entry name" value="LysM"/>
    <property type="match status" value="1"/>
</dbReference>
<dbReference type="PANTHER" id="PTHR47700:SF2">
    <property type="entry name" value="CHITINASE"/>
    <property type="match status" value="1"/>
</dbReference>